<keyword evidence="7 11" id="KW-0862">Zinc</keyword>
<feature type="domain" description="PDZ" evidence="12">
    <location>
        <begin position="127"/>
        <end position="196"/>
    </location>
</feature>
<dbReference type="PANTHER" id="PTHR42837:SF2">
    <property type="entry name" value="MEMBRANE METALLOPROTEASE ARASP2, CHLOROPLASTIC-RELATED"/>
    <property type="match status" value="1"/>
</dbReference>
<dbReference type="InterPro" id="IPR004387">
    <property type="entry name" value="Pept_M50_Zn"/>
</dbReference>
<keyword evidence="14" id="KW-1185">Reference proteome</keyword>
<proteinExistence type="inferred from homology"/>
<feature type="transmembrane region" description="Helical" evidence="11">
    <location>
        <begin position="108"/>
        <end position="131"/>
    </location>
</feature>
<evidence type="ECO:0000256" key="3">
    <source>
        <dbReference type="ARBA" id="ARBA00007931"/>
    </source>
</evidence>
<keyword evidence="8 11" id="KW-1133">Transmembrane helix</keyword>
<dbReference type="Pfam" id="PF17820">
    <property type="entry name" value="PDZ_6"/>
    <property type="match status" value="1"/>
</dbReference>
<evidence type="ECO:0000256" key="10">
    <source>
        <dbReference type="ARBA" id="ARBA00023136"/>
    </source>
</evidence>
<evidence type="ECO:0000256" key="2">
    <source>
        <dbReference type="ARBA" id="ARBA00004141"/>
    </source>
</evidence>
<keyword evidence="9 11" id="KW-0482">Metalloprotease</keyword>
<dbReference type="Pfam" id="PF02163">
    <property type="entry name" value="Peptidase_M50"/>
    <property type="match status" value="1"/>
</dbReference>
<name>A0ABT3NR64_9PROT</name>
<comment type="subcellular location">
    <subcellularLocation>
        <location evidence="2">Membrane</location>
        <topology evidence="2">Multi-pass membrane protein</topology>
    </subcellularLocation>
</comment>
<evidence type="ECO:0000256" key="8">
    <source>
        <dbReference type="ARBA" id="ARBA00022989"/>
    </source>
</evidence>
<evidence type="ECO:0000313" key="14">
    <source>
        <dbReference type="Proteomes" id="UP001526430"/>
    </source>
</evidence>
<reference evidence="13 14" key="1">
    <citation type="submission" date="2022-10" db="EMBL/GenBank/DDBJ databases">
        <title>Roseococcus glaciei nov., sp. nov., isolated from glacier.</title>
        <authorList>
            <person name="Liu Q."/>
            <person name="Xin Y.-H."/>
        </authorList>
    </citation>
    <scope>NUCLEOTIDE SEQUENCE [LARGE SCALE GENOMIC DNA]</scope>
    <source>
        <strain evidence="13 14">MDT2-1-1</strain>
    </source>
</reference>
<evidence type="ECO:0000256" key="6">
    <source>
        <dbReference type="ARBA" id="ARBA00022801"/>
    </source>
</evidence>
<dbReference type="SUPFAM" id="SSF50156">
    <property type="entry name" value="PDZ domain-like"/>
    <property type="match status" value="1"/>
</dbReference>
<evidence type="ECO:0000256" key="5">
    <source>
        <dbReference type="ARBA" id="ARBA00022692"/>
    </source>
</evidence>
<evidence type="ECO:0000256" key="9">
    <source>
        <dbReference type="ARBA" id="ARBA00023049"/>
    </source>
</evidence>
<keyword evidence="5 11" id="KW-0812">Transmembrane</keyword>
<dbReference type="PANTHER" id="PTHR42837">
    <property type="entry name" value="REGULATOR OF SIGMA-E PROTEASE RSEP"/>
    <property type="match status" value="1"/>
</dbReference>
<dbReference type="InterPro" id="IPR001478">
    <property type="entry name" value="PDZ"/>
</dbReference>
<dbReference type="GO" id="GO:0008237">
    <property type="term" value="F:metallopeptidase activity"/>
    <property type="evidence" value="ECO:0007669"/>
    <property type="project" value="UniProtKB-KW"/>
</dbReference>
<comment type="similarity">
    <text evidence="3 11">Belongs to the peptidase M50B family.</text>
</comment>
<evidence type="ECO:0000256" key="11">
    <source>
        <dbReference type="RuleBase" id="RU362031"/>
    </source>
</evidence>
<dbReference type="NCBIfam" id="TIGR00054">
    <property type="entry name" value="RIP metalloprotease RseP"/>
    <property type="match status" value="1"/>
</dbReference>
<keyword evidence="10 11" id="KW-0472">Membrane</keyword>
<dbReference type="Gene3D" id="2.30.42.10">
    <property type="match status" value="1"/>
</dbReference>
<feature type="transmembrane region" description="Helical" evidence="11">
    <location>
        <begin position="12"/>
        <end position="33"/>
    </location>
</feature>
<dbReference type="InterPro" id="IPR041489">
    <property type="entry name" value="PDZ_6"/>
</dbReference>
<feature type="transmembrane region" description="Helical" evidence="11">
    <location>
        <begin position="337"/>
        <end position="355"/>
    </location>
</feature>
<gene>
    <name evidence="13" type="primary">rseP</name>
    <name evidence="13" type="ORF">OF850_00450</name>
</gene>
<dbReference type="InterPro" id="IPR008915">
    <property type="entry name" value="Peptidase_M50"/>
</dbReference>
<comment type="caution">
    <text evidence="13">The sequence shown here is derived from an EMBL/GenBank/DDBJ whole genome shotgun (WGS) entry which is preliminary data.</text>
</comment>
<keyword evidence="6 11" id="KW-0378">Hydrolase</keyword>
<evidence type="ECO:0000259" key="12">
    <source>
        <dbReference type="SMART" id="SM00228"/>
    </source>
</evidence>
<keyword evidence="11" id="KW-0479">Metal-binding</keyword>
<dbReference type="CDD" id="cd06163">
    <property type="entry name" value="S2P-M50_PDZ_RseP-like"/>
    <property type="match status" value="1"/>
</dbReference>
<protein>
    <recommendedName>
        <fullName evidence="11">Zinc metalloprotease</fullName>
        <ecNumber evidence="11">3.4.24.-</ecNumber>
    </recommendedName>
</protein>
<evidence type="ECO:0000256" key="4">
    <source>
        <dbReference type="ARBA" id="ARBA00022670"/>
    </source>
</evidence>
<comment type="cofactor">
    <cofactor evidence="1 11">
        <name>Zn(2+)</name>
        <dbReference type="ChEBI" id="CHEBI:29105"/>
    </cofactor>
</comment>
<sequence length="372" mass="39879">MLDFLPDAVRTLLAFVVVLGVLIFFHELGHYLAARWRNVHVDAFSIGFGRAVARWTDRRGTEWRISWIPLGGYVKLHGQSPLDGAPEPNTPPPREGETFHDKPVGDRAIIVAAGPIANFLLAILLFAGLFATYGQPRGMTAVGVVAAGSPAEQAGIQPGDEIVALDGTRVSRFDQVQRHIQPRANVPVEVRVTREGREVTLTATPTPRPGTEASQPVGILGIQGGQARFERLDPFSALWAGTVQTAEMSWLTLSGIGEMLSGSRSARELGGPIRIAEVSGEAASLGIVPLVNLMALLSISLALLNLFPIPLLDGGHLLFYAAEAVRGRPLPPRALEYGFRAGFALLISLFVFATWNDIAHGGIGRWVAGMLG</sequence>
<dbReference type="Proteomes" id="UP001526430">
    <property type="component" value="Unassembled WGS sequence"/>
</dbReference>
<evidence type="ECO:0000313" key="13">
    <source>
        <dbReference type="EMBL" id="MCW8084084.1"/>
    </source>
</evidence>
<keyword evidence="4" id="KW-0645">Protease</keyword>
<accession>A0ABT3NR64</accession>
<dbReference type="SMART" id="SM00228">
    <property type="entry name" value="PDZ"/>
    <property type="match status" value="1"/>
</dbReference>
<feature type="transmembrane region" description="Helical" evidence="11">
    <location>
        <begin position="282"/>
        <end position="307"/>
    </location>
</feature>
<dbReference type="EMBL" id="JAPFQI010000001">
    <property type="protein sequence ID" value="MCW8084084.1"/>
    <property type="molecule type" value="Genomic_DNA"/>
</dbReference>
<evidence type="ECO:0000256" key="1">
    <source>
        <dbReference type="ARBA" id="ARBA00001947"/>
    </source>
</evidence>
<dbReference type="RefSeq" id="WP_301587696.1">
    <property type="nucleotide sequence ID" value="NZ_JAPFQI010000001.1"/>
</dbReference>
<organism evidence="13 14">
    <name type="scientific">Sabulicella glaciei</name>
    <dbReference type="NCBI Taxonomy" id="2984948"/>
    <lineage>
        <taxon>Bacteria</taxon>
        <taxon>Pseudomonadati</taxon>
        <taxon>Pseudomonadota</taxon>
        <taxon>Alphaproteobacteria</taxon>
        <taxon>Acetobacterales</taxon>
        <taxon>Acetobacteraceae</taxon>
        <taxon>Sabulicella</taxon>
    </lineage>
</organism>
<dbReference type="CDD" id="cd23081">
    <property type="entry name" value="cpPDZ_EcRseP-like"/>
    <property type="match status" value="1"/>
</dbReference>
<dbReference type="InterPro" id="IPR036034">
    <property type="entry name" value="PDZ_sf"/>
</dbReference>
<dbReference type="EC" id="3.4.24.-" evidence="11"/>
<evidence type="ECO:0000256" key="7">
    <source>
        <dbReference type="ARBA" id="ARBA00022833"/>
    </source>
</evidence>